<dbReference type="PANTHER" id="PTHR37306">
    <property type="entry name" value="COLICIN V PRODUCTION PROTEIN"/>
    <property type="match status" value="1"/>
</dbReference>
<evidence type="ECO:0000313" key="6">
    <source>
        <dbReference type="EMBL" id="AEE98067.1"/>
    </source>
</evidence>
<dbReference type="GO" id="GO:0009403">
    <property type="term" value="P:toxin biosynthetic process"/>
    <property type="evidence" value="ECO:0007669"/>
    <property type="project" value="InterPro"/>
</dbReference>
<keyword evidence="4 5" id="KW-0472">Membrane</keyword>
<gene>
    <name evidence="6" type="ordered locus">Mahau_2947</name>
</gene>
<dbReference type="GO" id="GO:0016020">
    <property type="term" value="C:membrane"/>
    <property type="evidence" value="ECO:0007669"/>
    <property type="project" value="UniProtKB-SubCell"/>
</dbReference>
<evidence type="ECO:0000256" key="2">
    <source>
        <dbReference type="ARBA" id="ARBA00022692"/>
    </source>
</evidence>
<proteinExistence type="predicted"/>
<evidence type="ECO:0000313" key="7">
    <source>
        <dbReference type="Proteomes" id="UP000008457"/>
    </source>
</evidence>
<name>F4A0Z0_MAHA5</name>
<comment type="subcellular location">
    <subcellularLocation>
        <location evidence="1">Membrane</location>
        <topology evidence="1">Multi-pass membrane protein</topology>
    </subcellularLocation>
</comment>
<dbReference type="HOGENOM" id="CLU_1179077_0_0_9"/>
<evidence type="ECO:0000256" key="5">
    <source>
        <dbReference type="SAM" id="Phobius"/>
    </source>
</evidence>
<dbReference type="STRING" id="697281.Mahau_2947"/>
<dbReference type="OrthoDB" id="9810601at2"/>
<reference evidence="7" key="1">
    <citation type="submission" date="2010-11" db="EMBL/GenBank/DDBJ databases">
        <title>The complete genome of Mahella australiensis DSM 15567.</title>
        <authorList>
            <consortium name="US DOE Joint Genome Institute (JGI-PGF)"/>
            <person name="Lucas S."/>
            <person name="Copeland A."/>
            <person name="Lapidus A."/>
            <person name="Bruce D."/>
            <person name="Goodwin L."/>
            <person name="Pitluck S."/>
            <person name="Kyrpides N."/>
            <person name="Mavromatis K."/>
            <person name="Pagani I."/>
            <person name="Ivanova N."/>
            <person name="Teshima H."/>
            <person name="Brettin T."/>
            <person name="Detter J.C."/>
            <person name="Han C."/>
            <person name="Tapia R."/>
            <person name="Land M."/>
            <person name="Hauser L."/>
            <person name="Markowitz V."/>
            <person name="Cheng J.-F."/>
            <person name="Hugenholtz P."/>
            <person name="Woyke T."/>
            <person name="Wu D."/>
            <person name="Spring S."/>
            <person name="Pukall R."/>
            <person name="Steenblock K."/>
            <person name="Schneider S."/>
            <person name="Klenk H.-P."/>
            <person name="Eisen J.A."/>
        </authorList>
    </citation>
    <scope>NUCLEOTIDE SEQUENCE [LARGE SCALE GENOMIC DNA]</scope>
    <source>
        <strain evidence="7">DSM 15567 / CIP 107919 / 50-1 BON</strain>
    </source>
</reference>
<accession>F4A0Z0</accession>
<evidence type="ECO:0000256" key="3">
    <source>
        <dbReference type="ARBA" id="ARBA00022989"/>
    </source>
</evidence>
<keyword evidence="7" id="KW-1185">Reference proteome</keyword>
<keyword evidence="3 5" id="KW-1133">Transmembrane helix</keyword>
<sequence length="235" mass="25500">MNYIDLAILLVIGISALAGMYQGFVVAVLNIAGFFISWLGALIFYPRLSQYLDNRFHLLDTIIYYAEGSSKIPTAALKHAAPASVNPDVIKDIMEQHGLPSFMGNLLADNANTEVFHQLGSNELGKYFDVMFGNIILNIISFVIILIGLRVIIGIVISVARHITDLPVLRQLDGVAGLGLGALRGILIIMVIFALLDVAVIVMPVGFLLNAIESSAFARFFYEHNVITGVIGALI</sequence>
<organism evidence="6 7">
    <name type="scientific">Mahella australiensis (strain DSM 15567 / CIP 107919 / 50-1 BON)</name>
    <dbReference type="NCBI Taxonomy" id="697281"/>
    <lineage>
        <taxon>Bacteria</taxon>
        <taxon>Bacillati</taxon>
        <taxon>Bacillota</taxon>
        <taxon>Clostridia</taxon>
        <taxon>Thermoanaerobacterales</taxon>
        <taxon>Thermoanaerobacterales Family IV. Incertae Sedis</taxon>
        <taxon>Mahella</taxon>
    </lineage>
</organism>
<evidence type="ECO:0000256" key="4">
    <source>
        <dbReference type="ARBA" id="ARBA00023136"/>
    </source>
</evidence>
<dbReference type="AlphaFoldDB" id="F4A0Z0"/>
<evidence type="ECO:0000256" key="1">
    <source>
        <dbReference type="ARBA" id="ARBA00004141"/>
    </source>
</evidence>
<dbReference type="Pfam" id="PF02674">
    <property type="entry name" value="Colicin_V"/>
    <property type="match status" value="2"/>
</dbReference>
<feature type="transmembrane region" description="Helical" evidence="5">
    <location>
        <begin position="28"/>
        <end position="45"/>
    </location>
</feature>
<dbReference type="InterPro" id="IPR003825">
    <property type="entry name" value="Colicin-V_CvpA"/>
</dbReference>
<dbReference type="Proteomes" id="UP000008457">
    <property type="component" value="Chromosome"/>
</dbReference>
<protein>
    <submittedName>
        <fullName evidence="6">Colicin V production protein</fullName>
    </submittedName>
</protein>
<dbReference type="EMBL" id="CP002360">
    <property type="protein sequence ID" value="AEE98067.1"/>
    <property type="molecule type" value="Genomic_DNA"/>
</dbReference>
<dbReference type="KEGG" id="mas:Mahau_2947"/>
<keyword evidence="2 5" id="KW-0812">Transmembrane</keyword>
<dbReference type="PANTHER" id="PTHR37306:SF1">
    <property type="entry name" value="COLICIN V PRODUCTION PROTEIN"/>
    <property type="match status" value="1"/>
</dbReference>
<reference evidence="6 7" key="2">
    <citation type="journal article" date="2011" name="Stand. Genomic Sci.">
        <title>Complete genome sequence of Mahella australiensis type strain (50-1 BON).</title>
        <authorList>
            <person name="Sikorski J."/>
            <person name="Teshima H."/>
            <person name="Nolan M."/>
            <person name="Lucas S."/>
            <person name="Hammon N."/>
            <person name="Deshpande S."/>
            <person name="Cheng J.F."/>
            <person name="Pitluck S."/>
            <person name="Liolios K."/>
            <person name="Pagani I."/>
            <person name="Ivanova N."/>
            <person name="Huntemann M."/>
            <person name="Mavromatis K."/>
            <person name="Ovchinikova G."/>
            <person name="Pati A."/>
            <person name="Tapia R."/>
            <person name="Han C."/>
            <person name="Goodwin L."/>
            <person name="Chen A."/>
            <person name="Palaniappan K."/>
            <person name="Land M."/>
            <person name="Hauser L."/>
            <person name="Ngatchou-Djao O.D."/>
            <person name="Rohde M."/>
            <person name="Pukall R."/>
            <person name="Spring S."/>
            <person name="Abt B."/>
            <person name="Goker M."/>
            <person name="Detter J.C."/>
            <person name="Woyke T."/>
            <person name="Bristow J."/>
            <person name="Markowitz V."/>
            <person name="Hugenholtz P."/>
            <person name="Eisen J.A."/>
            <person name="Kyrpides N.C."/>
            <person name="Klenk H.P."/>
            <person name="Lapidus A."/>
        </authorList>
    </citation>
    <scope>NUCLEOTIDE SEQUENCE [LARGE SCALE GENOMIC DNA]</scope>
    <source>
        <strain evidence="7">DSM 15567 / CIP 107919 / 50-1 BON</strain>
    </source>
</reference>
<feature type="transmembrane region" description="Helical" evidence="5">
    <location>
        <begin position="183"/>
        <end position="209"/>
    </location>
</feature>
<feature type="transmembrane region" description="Helical" evidence="5">
    <location>
        <begin position="135"/>
        <end position="163"/>
    </location>
</feature>
<dbReference type="RefSeq" id="WP_013782478.1">
    <property type="nucleotide sequence ID" value="NC_015520.1"/>
</dbReference>